<sequence>MRARDIVTVRYADGRFEVLSLDGAQATLPKQPCAA</sequence>
<dbReference type="AlphaFoldDB" id="T0IGW2"/>
<proteinExistence type="predicted"/>
<evidence type="ECO:0000313" key="1">
    <source>
        <dbReference type="EMBL" id="EQB10930.1"/>
    </source>
</evidence>
<dbReference type="EMBL" id="ATDP01000109">
    <property type="protein sequence ID" value="EQB10930.1"/>
    <property type="molecule type" value="Genomic_DNA"/>
</dbReference>
<protein>
    <submittedName>
        <fullName evidence="1">Uncharacterized protein</fullName>
    </submittedName>
</protein>
<accession>T0IGW2</accession>
<evidence type="ECO:0000313" key="2">
    <source>
        <dbReference type="Proteomes" id="UP000015531"/>
    </source>
</evidence>
<reference evidence="1 2" key="1">
    <citation type="journal article" date="2013" name="Genome Announc.">
        <title>Draft Genome Sequence of Sphingobium lactosutens Strain DS20T, Isolated from a Hexachlorocyclohexane Dumpsite.</title>
        <authorList>
            <person name="Kumar R."/>
            <person name="Dwivedi V."/>
            <person name="Negi V."/>
            <person name="Khurana J.P."/>
            <person name="Lal R."/>
        </authorList>
    </citation>
    <scope>NUCLEOTIDE SEQUENCE [LARGE SCALE GENOMIC DNA]</scope>
    <source>
        <strain evidence="1 2">DS20</strain>
    </source>
</reference>
<organism evidence="1 2">
    <name type="scientific">Sphingobium lactosutens DS20</name>
    <dbReference type="NCBI Taxonomy" id="1331060"/>
    <lineage>
        <taxon>Bacteria</taxon>
        <taxon>Pseudomonadati</taxon>
        <taxon>Pseudomonadota</taxon>
        <taxon>Alphaproteobacteria</taxon>
        <taxon>Sphingomonadales</taxon>
        <taxon>Sphingomonadaceae</taxon>
        <taxon>Sphingobium</taxon>
    </lineage>
</organism>
<dbReference type="Proteomes" id="UP000015531">
    <property type="component" value="Unassembled WGS sequence"/>
</dbReference>
<gene>
    <name evidence="1" type="ORF">RLDS_26200</name>
</gene>
<name>T0IGW2_9SPHN</name>
<keyword evidence="2" id="KW-1185">Reference proteome</keyword>
<comment type="caution">
    <text evidence="1">The sequence shown here is derived from an EMBL/GenBank/DDBJ whole genome shotgun (WGS) entry which is preliminary data.</text>
</comment>